<organism evidence="3 4">
    <name type="scientific">Abditibacterium utsteinense</name>
    <dbReference type="NCBI Taxonomy" id="1960156"/>
    <lineage>
        <taxon>Bacteria</taxon>
        <taxon>Pseudomonadati</taxon>
        <taxon>Abditibacteriota</taxon>
        <taxon>Abditibacteriia</taxon>
        <taxon>Abditibacteriales</taxon>
        <taxon>Abditibacteriaceae</taxon>
        <taxon>Abditibacterium</taxon>
    </lineage>
</organism>
<dbReference type="InParanoid" id="A0A2S8SVU4"/>
<feature type="region of interest" description="Disordered" evidence="1">
    <location>
        <begin position="232"/>
        <end position="278"/>
    </location>
</feature>
<keyword evidence="2" id="KW-1133">Transmembrane helix</keyword>
<dbReference type="EMBL" id="NIGF01000003">
    <property type="protein sequence ID" value="PQV64907.1"/>
    <property type="molecule type" value="Genomic_DNA"/>
</dbReference>
<dbReference type="AlphaFoldDB" id="A0A2S8SVU4"/>
<dbReference type="Proteomes" id="UP000237684">
    <property type="component" value="Unassembled WGS sequence"/>
</dbReference>
<evidence type="ECO:0000313" key="3">
    <source>
        <dbReference type="EMBL" id="PQV64907.1"/>
    </source>
</evidence>
<feature type="compositionally biased region" description="Low complexity" evidence="1">
    <location>
        <begin position="232"/>
        <end position="253"/>
    </location>
</feature>
<keyword evidence="2" id="KW-0472">Membrane</keyword>
<evidence type="ECO:0000256" key="1">
    <source>
        <dbReference type="SAM" id="MobiDB-lite"/>
    </source>
</evidence>
<sequence length="278" mass="29359">METKYRRGIFLAFGVTFALIVAMIVVWKLKFYDDVTAQITTAQTAYDAAKTTGATLDRELKAAAISKENLVLANDQISYFRQRFRSLRFDLRPTPGDGPRNRTWLGYMNEYFSDYGLAMRRQLISAANESGVVLNTSLKVDAPPQVPENIIAPPSGFLKPVMGGVLTVDVTGTLPDILRFLERANRSPILMTVGAIKLEGASPLIKASFTLTPYLVATGPSIELPAVAPAEGSTGLSGTSLGGTTSAGISSVPGGPPIPSATTPGGPPVPSSTTPGSP</sequence>
<gene>
    <name evidence="3" type="ORF">B1R32_103174</name>
</gene>
<keyword evidence="2" id="KW-0812">Transmembrane</keyword>
<feature type="compositionally biased region" description="Pro residues" evidence="1">
    <location>
        <begin position="254"/>
        <end position="270"/>
    </location>
</feature>
<protein>
    <submittedName>
        <fullName evidence="3">Uncharacterized protein</fullName>
    </submittedName>
</protein>
<feature type="transmembrane region" description="Helical" evidence="2">
    <location>
        <begin position="9"/>
        <end position="29"/>
    </location>
</feature>
<proteinExistence type="predicted"/>
<name>A0A2S8SVU4_9BACT</name>
<evidence type="ECO:0000313" key="4">
    <source>
        <dbReference type="Proteomes" id="UP000237684"/>
    </source>
</evidence>
<accession>A0A2S8SVU4</accession>
<keyword evidence="4" id="KW-1185">Reference proteome</keyword>
<comment type="caution">
    <text evidence="3">The sequence shown here is derived from an EMBL/GenBank/DDBJ whole genome shotgun (WGS) entry which is preliminary data.</text>
</comment>
<reference evidence="3 4" key="1">
    <citation type="journal article" date="2018" name="Syst. Appl. Microbiol.">
        <title>Abditibacterium utsteinense sp. nov., the first cultivated member of candidate phylum FBP, isolated from ice-free Antarctic soil samples.</title>
        <authorList>
            <person name="Tahon G."/>
            <person name="Tytgat B."/>
            <person name="Lebbe L."/>
            <person name="Carlier A."/>
            <person name="Willems A."/>
        </authorList>
    </citation>
    <scope>NUCLEOTIDE SEQUENCE [LARGE SCALE GENOMIC DNA]</scope>
    <source>
        <strain evidence="3 4">LMG 29911</strain>
    </source>
</reference>
<dbReference type="RefSeq" id="WP_105482781.1">
    <property type="nucleotide sequence ID" value="NZ_NIGF01000003.1"/>
</dbReference>
<evidence type="ECO:0000256" key="2">
    <source>
        <dbReference type="SAM" id="Phobius"/>
    </source>
</evidence>